<dbReference type="EMBL" id="JHEG02000058">
    <property type="protein sequence ID" value="KIE08218.1"/>
    <property type="molecule type" value="Genomic_DNA"/>
</dbReference>
<accession>A0A0C1QWU2</accession>
<gene>
    <name evidence="2" type="ORF">DA73_0226625</name>
    <name evidence="1" type="ORF">DA73_0400010530</name>
</gene>
<protein>
    <submittedName>
        <fullName evidence="2">Uncharacterized protein</fullName>
    </submittedName>
</protein>
<reference evidence="1" key="2">
    <citation type="submission" date="2019-11" db="EMBL/GenBank/DDBJ databases">
        <title>Improved Assembly of Tolypothrix boutellei genome.</title>
        <authorList>
            <person name="Sarangi A.N."/>
            <person name="Mukherjee M."/>
            <person name="Ghosh S."/>
            <person name="Singh D."/>
            <person name="Das A."/>
            <person name="Kant S."/>
            <person name="Prusty A."/>
            <person name="Tripathy S."/>
        </authorList>
    </citation>
    <scope>NUCLEOTIDE SEQUENCE</scope>
    <source>
        <strain evidence="1">VB521301</strain>
    </source>
</reference>
<evidence type="ECO:0000313" key="3">
    <source>
        <dbReference type="Proteomes" id="UP000029738"/>
    </source>
</evidence>
<proteinExistence type="predicted"/>
<keyword evidence="3" id="KW-1185">Reference proteome</keyword>
<dbReference type="OrthoDB" id="488013at2"/>
<dbReference type="AlphaFoldDB" id="A0A0C1QWU2"/>
<organism evidence="2">
    <name type="scientific">Tolypothrix bouteillei VB521301</name>
    <dbReference type="NCBI Taxonomy" id="1479485"/>
    <lineage>
        <taxon>Bacteria</taxon>
        <taxon>Bacillati</taxon>
        <taxon>Cyanobacteriota</taxon>
        <taxon>Cyanophyceae</taxon>
        <taxon>Nostocales</taxon>
        <taxon>Tolypothrichaceae</taxon>
        <taxon>Tolypothrix</taxon>
    </lineage>
</organism>
<dbReference type="Proteomes" id="UP000029738">
    <property type="component" value="Unassembled WGS sequence"/>
</dbReference>
<name>A0A0C1QWU2_9CYAN</name>
<reference evidence="2" key="1">
    <citation type="journal article" date="2015" name="Genome Announc.">
        <title>Draft Genome Sequence of Tolypothrix boutellei Strain VB521301.</title>
        <authorList>
            <person name="Chandrababunaidu M.M."/>
            <person name="Singh D."/>
            <person name="Sen D."/>
            <person name="Bhan S."/>
            <person name="Das S."/>
            <person name="Gupta A."/>
            <person name="Adhikary S.P."/>
            <person name="Tripathy S."/>
        </authorList>
    </citation>
    <scope>NUCLEOTIDE SEQUENCE</scope>
    <source>
        <strain evidence="2">VB521301</strain>
    </source>
</reference>
<evidence type="ECO:0000313" key="2">
    <source>
        <dbReference type="EMBL" id="KIE08218.1"/>
    </source>
</evidence>
<evidence type="ECO:0000313" key="1">
    <source>
        <dbReference type="EMBL" id="KAF3885858.1"/>
    </source>
</evidence>
<comment type="caution">
    <text evidence="2">The sequence shown here is derived from an EMBL/GenBank/DDBJ whole genome shotgun (WGS) entry which is preliminary data.</text>
</comment>
<dbReference type="RefSeq" id="WP_050046150.1">
    <property type="nucleotide sequence ID" value="NZ_JHEG04000001.1"/>
</dbReference>
<dbReference type="STRING" id="1479485.DA73_0226625"/>
<sequence length="75" mass="8450">MTLDKHGIQGLSAFTTKILPSGEFEKRMINAGYYEVGSVPAQASRVKVWWSHDTYPQVESIYSSDRSIVITAYHV</sequence>
<dbReference type="EMBL" id="JHEG04000001">
    <property type="protein sequence ID" value="KAF3885858.1"/>
    <property type="molecule type" value="Genomic_DNA"/>
</dbReference>